<accession>A0A9N9NQW5</accession>
<comment type="caution">
    <text evidence="2">The sequence shown here is derived from an EMBL/GenBank/DDBJ whole genome shotgun (WGS) entry which is preliminary data.</text>
</comment>
<feature type="non-terminal residue" evidence="2">
    <location>
        <position position="1"/>
    </location>
</feature>
<keyword evidence="3" id="KW-1185">Reference proteome</keyword>
<dbReference type="Proteomes" id="UP000789508">
    <property type="component" value="Unassembled WGS sequence"/>
</dbReference>
<reference evidence="2" key="1">
    <citation type="submission" date="2021-06" db="EMBL/GenBank/DDBJ databases">
        <authorList>
            <person name="Kallberg Y."/>
            <person name="Tangrot J."/>
            <person name="Rosling A."/>
        </authorList>
    </citation>
    <scope>NUCLEOTIDE SEQUENCE</scope>
    <source>
        <strain evidence="2">FL130A</strain>
    </source>
</reference>
<dbReference type="AlphaFoldDB" id="A0A9N9NQW5"/>
<gene>
    <name evidence="2" type="ORF">ALEPTO_LOCUS13375</name>
</gene>
<organism evidence="2 3">
    <name type="scientific">Ambispora leptoticha</name>
    <dbReference type="NCBI Taxonomy" id="144679"/>
    <lineage>
        <taxon>Eukaryota</taxon>
        <taxon>Fungi</taxon>
        <taxon>Fungi incertae sedis</taxon>
        <taxon>Mucoromycota</taxon>
        <taxon>Glomeromycotina</taxon>
        <taxon>Glomeromycetes</taxon>
        <taxon>Archaeosporales</taxon>
        <taxon>Ambisporaceae</taxon>
        <taxon>Ambispora</taxon>
    </lineage>
</organism>
<evidence type="ECO:0000313" key="3">
    <source>
        <dbReference type="Proteomes" id="UP000789508"/>
    </source>
</evidence>
<feature type="non-terminal residue" evidence="2">
    <location>
        <position position="102"/>
    </location>
</feature>
<feature type="region of interest" description="Disordered" evidence="1">
    <location>
        <begin position="1"/>
        <end position="48"/>
    </location>
</feature>
<protein>
    <submittedName>
        <fullName evidence="2">8168_t:CDS:1</fullName>
    </submittedName>
</protein>
<dbReference type="EMBL" id="CAJVPS010041936">
    <property type="protein sequence ID" value="CAG8753121.1"/>
    <property type="molecule type" value="Genomic_DNA"/>
</dbReference>
<name>A0A9N9NQW5_9GLOM</name>
<proteinExistence type="predicted"/>
<evidence type="ECO:0000256" key="1">
    <source>
        <dbReference type="SAM" id="MobiDB-lite"/>
    </source>
</evidence>
<sequence length="102" mass="11538">MKARRRIQDEDDDQEEIYKDDRVHEEKNDDESKVDNIAPLPPRKTYDLISPPKASSIISASSSSITAPGRDYKSFFGAATKSKTIVANKRRTAPKIDDTERL</sequence>
<feature type="compositionally biased region" description="Basic and acidic residues" evidence="1">
    <location>
        <begin position="16"/>
        <end position="34"/>
    </location>
</feature>
<evidence type="ECO:0000313" key="2">
    <source>
        <dbReference type="EMBL" id="CAG8753121.1"/>
    </source>
</evidence>